<protein>
    <recommendedName>
        <fullName evidence="5">Lipoprotein</fullName>
    </recommendedName>
</protein>
<dbReference type="AlphaFoldDB" id="A0A0F2TMW6"/>
<feature type="region of interest" description="Disordered" evidence="1">
    <location>
        <begin position="32"/>
        <end position="61"/>
    </location>
</feature>
<keyword evidence="4" id="KW-1185">Reference proteome</keyword>
<evidence type="ECO:0008006" key="5">
    <source>
        <dbReference type="Google" id="ProtNLM"/>
    </source>
</evidence>
<feature type="chain" id="PRO_5039527975" description="Lipoprotein" evidence="2">
    <location>
        <begin position="30"/>
        <end position="429"/>
    </location>
</feature>
<evidence type="ECO:0000256" key="2">
    <source>
        <dbReference type="SAM" id="SignalP"/>
    </source>
</evidence>
<dbReference type="OrthoDB" id="4286727at2"/>
<dbReference type="EMBL" id="JZKH01000006">
    <property type="protein sequence ID" value="KJS63072.1"/>
    <property type="molecule type" value="Genomic_DNA"/>
</dbReference>
<gene>
    <name evidence="3" type="ORF">VM95_04970</name>
</gene>
<dbReference type="RefSeq" id="WP_045692787.1">
    <property type="nucleotide sequence ID" value="NZ_JZKH01000006.1"/>
</dbReference>
<comment type="caution">
    <text evidence="3">The sequence shown here is derived from an EMBL/GenBank/DDBJ whole genome shotgun (WGS) entry which is preliminary data.</text>
</comment>
<name>A0A0F2TMW6_STRR3</name>
<dbReference type="Proteomes" id="UP000033699">
    <property type="component" value="Unassembled WGS sequence"/>
</dbReference>
<dbReference type="PROSITE" id="PS51257">
    <property type="entry name" value="PROKAR_LIPOPROTEIN"/>
    <property type="match status" value="1"/>
</dbReference>
<sequence length="429" mass="44935">MADTRTWRTVRRRLAPPVAVAALVLPLVAGCGGSSSQPDPDGHASAPAQDAAQKPPSAAAVGDATFRDRDLVISAGCTVPASRPAKVWVEGFEPGSWKKVASVEFTVPATAVVGPRSGTRLSALQELCAGNFPRPPGGSDNASDNAFGPRIRQLFDRDFSRLALVTTDDRTGASHVGYVDLKGTFTDLTGTAAGFTSTPKEKDALFAPDGGSVWFTYRDPNGQDHVASRELAADHKLTEQWSGAPAAFGDLALTLGGNPLRGVTGGSVRFSPDGKRAVGYVDGEGQNVVTVTASGLLKADGHAGAIKDMDCRPSGWIDNHTLLCAPAANGSPKPPYQNNLWTLDLDRMNPNDNSNAKDGAGPVLLPATDRKNIPQAVSADGKKLLFRSLQGDQENAFVTDLVPGAQPQQVTPQEAATALGDVDVVLEWR</sequence>
<keyword evidence="2" id="KW-0732">Signal</keyword>
<dbReference type="PATRIC" id="fig|359131.3.peg.5566"/>
<evidence type="ECO:0000313" key="4">
    <source>
        <dbReference type="Proteomes" id="UP000033699"/>
    </source>
</evidence>
<proteinExistence type="predicted"/>
<dbReference type="SUPFAM" id="SSF82171">
    <property type="entry name" value="DPP6 N-terminal domain-like"/>
    <property type="match status" value="1"/>
</dbReference>
<evidence type="ECO:0000256" key="1">
    <source>
        <dbReference type="SAM" id="MobiDB-lite"/>
    </source>
</evidence>
<accession>A0A0F2TMW6</accession>
<evidence type="ECO:0000313" key="3">
    <source>
        <dbReference type="EMBL" id="KJS63072.1"/>
    </source>
</evidence>
<feature type="signal peptide" evidence="2">
    <location>
        <begin position="1"/>
        <end position="29"/>
    </location>
</feature>
<organism evidence="3 4">
    <name type="scientific">Streptomyces rubellomurinus (strain ATCC 31215)</name>
    <dbReference type="NCBI Taxonomy" id="359131"/>
    <lineage>
        <taxon>Bacteria</taxon>
        <taxon>Bacillati</taxon>
        <taxon>Actinomycetota</taxon>
        <taxon>Actinomycetes</taxon>
        <taxon>Kitasatosporales</taxon>
        <taxon>Streptomycetaceae</taxon>
        <taxon>Streptomyces</taxon>
    </lineage>
</organism>
<reference evidence="3 4" key="1">
    <citation type="submission" date="2015-02" db="EMBL/GenBank/DDBJ databases">
        <authorList>
            <person name="Ju K.-S."/>
            <person name="Doroghazi J.R."/>
            <person name="Metcalf W."/>
        </authorList>
    </citation>
    <scope>NUCLEOTIDE SEQUENCE [LARGE SCALE GENOMIC DNA]</scope>
    <source>
        <strain evidence="3 4">ATCC 31215</strain>
    </source>
</reference>